<evidence type="ECO:0000313" key="1">
    <source>
        <dbReference type="EMBL" id="TKJ08487.1"/>
    </source>
</evidence>
<gene>
    <name evidence="1" type="ORF">FC695_00860</name>
</gene>
<proteinExistence type="predicted"/>
<dbReference type="AlphaFoldDB" id="A0A9X9AGV8"/>
<comment type="caution">
    <text evidence="1">The sequence shown here is derived from an EMBL/GenBank/DDBJ whole genome shotgun (WGS) entry which is preliminary data.</text>
</comment>
<evidence type="ECO:0000313" key="2">
    <source>
        <dbReference type="Proteomes" id="UP000308444"/>
    </source>
</evidence>
<dbReference type="EMBL" id="SZOH01000040">
    <property type="protein sequence ID" value="TKJ08487.1"/>
    <property type="molecule type" value="Genomic_DNA"/>
</dbReference>
<accession>A0A9X9AGV8</accession>
<organism evidence="1 2">
    <name type="scientific">Bacillus cereus</name>
    <dbReference type="NCBI Taxonomy" id="1396"/>
    <lineage>
        <taxon>Bacteria</taxon>
        <taxon>Bacillati</taxon>
        <taxon>Bacillota</taxon>
        <taxon>Bacilli</taxon>
        <taxon>Bacillales</taxon>
        <taxon>Bacillaceae</taxon>
        <taxon>Bacillus</taxon>
        <taxon>Bacillus cereus group</taxon>
    </lineage>
</organism>
<name>A0A9X9AGV8_BACCE</name>
<dbReference type="Proteomes" id="UP000308444">
    <property type="component" value="Unassembled WGS sequence"/>
</dbReference>
<sequence length="156" mass="18378">MLNPFEDVIGEECYDCKNPFPESDMNKIYIDGLERMLCKQCREKVERMLKVLDFRLINDVLKELTNRYGREKVRWFDLVTAERYVEETDIVLNIEKRGGKFNQEPLGEFVSLSTQDLITLIRFLKRKINHNLWMNAVIGMVLEQQITVTLSAIEGE</sequence>
<protein>
    <submittedName>
        <fullName evidence="1">Uncharacterized protein</fullName>
    </submittedName>
</protein>
<reference evidence="1 2" key="1">
    <citation type="journal article" date="2019" name="Environ. Microbiol.">
        <title>An active ?-lactamase is a part of an orchestrated cell wall stress resistance network of Bacillus subtilis and related rhizosphere species.</title>
        <authorList>
            <person name="Bucher T."/>
            <person name="Keren-Paz A."/>
            <person name="Hausser J."/>
            <person name="Olender T."/>
            <person name="Cytryn E."/>
            <person name="Kolodkin-Gal I."/>
        </authorList>
    </citation>
    <scope>NUCLEOTIDE SEQUENCE [LARGE SCALE GENOMIC DNA]</scope>
    <source>
        <strain evidence="1 2">I32</strain>
    </source>
</reference>